<dbReference type="AlphaFoldDB" id="A0A8H4LLS0"/>
<name>A0A8H4LLS0_9HYPO</name>
<accession>A0A8H4LLS0</accession>
<reference evidence="1 2" key="1">
    <citation type="submission" date="2020-01" db="EMBL/GenBank/DDBJ databases">
        <title>Identification and distribution of gene clusters putatively required for synthesis of sphingolipid metabolism inhibitors in phylogenetically diverse species of the filamentous fungus Fusarium.</title>
        <authorList>
            <person name="Kim H.-S."/>
            <person name="Busman M."/>
            <person name="Brown D.W."/>
            <person name="Divon H."/>
            <person name="Uhlig S."/>
            <person name="Proctor R.H."/>
        </authorList>
    </citation>
    <scope>NUCLEOTIDE SEQUENCE [LARGE SCALE GENOMIC DNA]</scope>
    <source>
        <strain evidence="1 2">NRRL 20459</strain>
    </source>
</reference>
<dbReference type="OrthoDB" id="5138542at2759"/>
<organism evidence="1 2">
    <name type="scientific">Fusarium albosuccineum</name>
    <dbReference type="NCBI Taxonomy" id="1237068"/>
    <lineage>
        <taxon>Eukaryota</taxon>
        <taxon>Fungi</taxon>
        <taxon>Dikarya</taxon>
        <taxon>Ascomycota</taxon>
        <taxon>Pezizomycotina</taxon>
        <taxon>Sordariomycetes</taxon>
        <taxon>Hypocreomycetidae</taxon>
        <taxon>Hypocreales</taxon>
        <taxon>Nectriaceae</taxon>
        <taxon>Fusarium</taxon>
        <taxon>Fusarium decemcellulare species complex</taxon>
    </lineage>
</organism>
<gene>
    <name evidence="1" type="ORF">FALBO_2260</name>
</gene>
<sequence length="406" mass="46765">MPASPTASGPGGAVDEAFIMRLPDEILSKILDLAADTIFKADTFWGKDFFSKTTVALATVCRRFNRITTPRLYYHLVIWWGKTNHVTRSLHLTLRQRPELRQCCRRLTVIESRDYKPTSSRQNPRKAMDLISWLTGTGQLKIIAHTKTAEIAMAIMQALGDLASHNANLAMLDLTCIARGRAHWQNLQGWEGTAPFTALKLYRFTNTTRDLDLVLKWPAKLYELYFHPWCRPGGGTHWSFWRLQPMLDIHKSTLRKITIPELDEGDITNLNLSDYPNLEVLELPATLTGKDVANVPRLVAPRLRVFRWNIITWRTESRVQPEDFDQAEEDWLRAFVQAAVERQVKLRQIFVDFVPTLLVGLLVDARYPWDRMDDVGRDVAQHGVKIGYFPPSITREEFNQARWVEI</sequence>
<dbReference type="Proteomes" id="UP000554235">
    <property type="component" value="Unassembled WGS sequence"/>
</dbReference>
<keyword evidence="2" id="KW-1185">Reference proteome</keyword>
<evidence type="ECO:0000313" key="1">
    <source>
        <dbReference type="EMBL" id="KAF4470825.1"/>
    </source>
</evidence>
<proteinExistence type="predicted"/>
<comment type="caution">
    <text evidence="1">The sequence shown here is derived from an EMBL/GenBank/DDBJ whole genome shotgun (WGS) entry which is preliminary data.</text>
</comment>
<protein>
    <submittedName>
        <fullName evidence="1">F-box domain</fullName>
    </submittedName>
</protein>
<dbReference type="EMBL" id="JAADYS010000288">
    <property type="protein sequence ID" value="KAF4470825.1"/>
    <property type="molecule type" value="Genomic_DNA"/>
</dbReference>
<evidence type="ECO:0000313" key="2">
    <source>
        <dbReference type="Proteomes" id="UP000554235"/>
    </source>
</evidence>